<name>A0A4R2GW34_9HYPH</name>
<evidence type="ECO:0000313" key="3">
    <source>
        <dbReference type="EMBL" id="TCO15199.1"/>
    </source>
</evidence>
<sequence>MRRILGFALLCVAIVLSVALPLAFANAATCPLPLAGADVTTVNLTPVTDMVLSGITATIGAVVAVAIGFLSVRVNKWFGVSIDQRQRDALQAAIMTGVHAALERIDAATGPLIVDVKSKVISDGLSYVVNAVPDAIKHFKLSDDMIAEMVAARLNQIASADG</sequence>
<accession>A0A4R2GW34</accession>
<keyword evidence="1" id="KW-0812">Transmembrane</keyword>
<feature type="transmembrane region" description="Helical" evidence="1">
    <location>
        <begin position="51"/>
        <end position="72"/>
    </location>
</feature>
<feature type="signal peptide" evidence="2">
    <location>
        <begin position="1"/>
        <end position="27"/>
    </location>
</feature>
<dbReference type="Proteomes" id="UP000294881">
    <property type="component" value="Unassembled WGS sequence"/>
</dbReference>
<gene>
    <name evidence="3" type="ORF">EV666_102177</name>
</gene>
<feature type="chain" id="PRO_5020378738" evidence="2">
    <location>
        <begin position="28"/>
        <end position="162"/>
    </location>
</feature>
<organism evidence="3 4">
    <name type="scientific">Camelimonas lactis</name>
    <dbReference type="NCBI Taxonomy" id="659006"/>
    <lineage>
        <taxon>Bacteria</taxon>
        <taxon>Pseudomonadati</taxon>
        <taxon>Pseudomonadota</taxon>
        <taxon>Alphaproteobacteria</taxon>
        <taxon>Hyphomicrobiales</taxon>
        <taxon>Chelatococcaceae</taxon>
        <taxon>Camelimonas</taxon>
    </lineage>
</organism>
<keyword evidence="2" id="KW-0732">Signal</keyword>
<dbReference type="AlphaFoldDB" id="A0A4R2GW34"/>
<protein>
    <submittedName>
        <fullName evidence="3">Uncharacterized protein</fullName>
    </submittedName>
</protein>
<proteinExistence type="predicted"/>
<reference evidence="3 4" key="1">
    <citation type="submission" date="2019-03" db="EMBL/GenBank/DDBJ databases">
        <title>Genomic Encyclopedia of Type Strains, Phase IV (KMG-IV): sequencing the most valuable type-strain genomes for metagenomic binning, comparative biology and taxonomic classification.</title>
        <authorList>
            <person name="Goeker M."/>
        </authorList>
    </citation>
    <scope>NUCLEOTIDE SEQUENCE [LARGE SCALE GENOMIC DNA]</scope>
    <source>
        <strain evidence="3 4">DSM 22958</strain>
    </source>
</reference>
<dbReference type="RefSeq" id="WP_132003336.1">
    <property type="nucleotide sequence ID" value="NZ_JBHUNN010000002.1"/>
</dbReference>
<evidence type="ECO:0000256" key="1">
    <source>
        <dbReference type="SAM" id="Phobius"/>
    </source>
</evidence>
<comment type="caution">
    <text evidence="3">The sequence shown here is derived from an EMBL/GenBank/DDBJ whole genome shotgun (WGS) entry which is preliminary data.</text>
</comment>
<keyword evidence="1" id="KW-1133">Transmembrane helix</keyword>
<keyword evidence="1" id="KW-0472">Membrane</keyword>
<dbReference type="EMBL" id="SLWL01000002">
    <property type="protein sequence ID" value="TCO15199.1"/>
    <property type="molecule type" value="Genomic_DNA"/>
</dbReference>
<keyword evidence="4" id="KW-1185">Reference proteome</keyword>
<dbReference type="OrthoDB" id="8457111at2"/>
<evidence type="ECO:0000313" key="4">
    <source>
        <dbReference type="Proteomes" id="UP000294881"/>
    </source>
</evidence>
<evidence type="ECO:0000256" key="2">
    <source>
        <dbReference type="SAM" id="SignalP"/>
    </source>
</evidence>